<sequence length="2190" mass="232946">MDRDRVSRHSASSNRHNNRADLSSSSSKPPATASASSAHSSSVPYSGSSSSAANVSSKAQAGPSTSSTTSKRSTNSTGRRPRQSTAGDQEDESIPAAPSSSSESKGKGKEVPSAQGYRRSTRNVSQPSHSPTLVSKAAKEAAASSSSSRSSKRNALDLDTSQDLHSSKRSKPNLPASRRNSTVSSTATATPRMTRNSVPSAASSAASSTQSHGKSKGKSRSSRSSRHSNQGHGLVTATSSSSASNMDLQCGLNHEDPSDESHVEVKPEVAEPEHGQESNERASSATEPETGSTAGNKAPQTKAEAVAKDDDDDEGPDAEAMHDDDREDEEEEDGESNFEDEQEDEYDEGNPDGGDDGAFGMNIRAMAGYMTGLTGRFRTLLTSLRGRDDPQTQLAALQELSDLLIVSTEDSLAGYFPIDSFVKELIYIMGGPKPVDHGASSTSRTVGGGAAGGSSMSLHDADSSVGSDLGVSVKKEDDEDAAMAAAIAAAAGFEDNGEVMLIACRCLANLMEAMPYAAHSVVTCGAIPVLCSKLIEITFIDLAEQVLQTLEKISVDYPSAIVKEGGLNAMLQFLDFFNIHVQRTAMITAANCCRKLTADSFTMVSDIMPIVQNVLGYADQRLVESACKCVVRMIDSYRHHPELLEKLITSELVGPLCELLLAASGGSGAATASVKIGSNTHTELLKALGTASKASPEAAVTLLDKNIVETLYQLLTGSTPPQDITAQSLQAEGSSSAPAVSIEDISNDTAVSAAVAVVPEGASVAVADMAVLQNLAQRPKEQIQDALSLIAELLPPLPRDGIFDARAYTEKVHRKLLQKQKDKERDIRRAARAGRRRAPSASVSSAPGGKDKATKVDVDGDTEMNELLATDGSSEATTSAVSMPAVQDSSSAADPAAVASTSSAGPSSAAQKAERTKSEREVAKEAANTRRIDKLKEHEGPVRRFSQLMLPTLVEVYAASVTLHVRTKALNAILKITSFMDAEDLRAIFKDVPVANFVADILSSREHATLVQSALQMVELLHVKLPDVYQMVLRREGVMYEVDDIAAREPAGKGKAPEKTPEKSSTVVKSEPVPLALPSRASAATSQAAASDRVVSSTTLGTREALPVYEYGVAGRSTFNSMATQAAAEAEDANIWRARILRDRFTADTTAGDGGKRAGQALDEIRELVAGLSDKEATDVEAMAATVTKVAELFGKQDEPISSFELLKSGLIESLYVFSTSTDLAVDLQERRKMLIQAFMPASSSGTSPASHLVRRLQESLSRLENVEITTAISTGGDETRRSPTSILAKQLRLRLVAEDNSEVPRSCHQVVVTIHAIASFQSLNDYLRPKIAASAGAGSTSSASGIGGSSSSGDTNSRLSNILAALSAAGNGLDSGSGLSAASALRQSLAALSSSVAASAAAAAAATSSAALSGAPRVTAASESRSSGAAASGTSEAEKAVRRRSSRLETNAAETSAAADSSTASNREENAETEAISSAAAASSGDSSVPAGPESDEALARRLVEGLLQEGYDEDMFTDEEYEEEVLEDDLPAEASQDQAEKAVALKVASNGNVVAETSTATEPAADTGEASTSSAAAQESSGSGPSRTARGSYSAALQRKTSDWHLEFFMDGKPINLKSTIYGAVHNFEATRTSSSSLSNRYIWQNIYTVTYKKTSGPVPTEAEANGTPEPEQLNSAAIVLPESIPKDAPYANILQLLGVMHDLNTMWREKGDYHAVLDGRASALAENAFINNKLTAKLNRQLEEPMIVASSCLPGWCMDLPRAFPFLFPFETRYSYLQSTSFGYARLLTKWQSLHSRTQDAGSRRDDSFGFLSRLQRQKVRISRSRLFESAMKVFELYGHNTSVLEVEYFEEVGTGLGPTLEFYALVSREFARRDLGIWRDDGHGASGPKFVTPTGGLFPAPQSASDMETEEGKHRLAVFKTLGQFVAKALLDSRIIDCNFSPVFMKAVLNANIPVTIASLRTVDPALARSMDQLLEMDAEMLASMSLDFTLPGHPGVELVEDGKQKAVDLENVQEYVDAIISQTMWDGIQPQVRAFRRGFNLIMPLQALSSFTPDELVMLFGNMDEDWSETTLLASIKPDHGFNSESASFRDLVAIMANFDVTKRREFLQWLTGSPKLPIGGFAGLHPQLTIVKRPHEAPLAPDDYLPSVMTCVNYLKMPGYSSREKMRGRLETAMSEGSGSFYLS</sequence>
<comment type="catalytic activity">
    <reaction evidence="1">
        <text>S-ubiquitinyl-[E2 ubiquitin-conjugating enzyme]-L-cysteine + [acceptor protein]-L-lysine = [E2 ubiquitin-conjugating enzyme]-L-cysteine + N(6)-ubiquitinyl-[acceptor protein]-L-lysine.</text>
        <dbReference type="EC" id="2.3.2.26"/>
    </reaction>
</comment>
<dbReference type="GO" id="GO:0016607">
    <property type="term" value="C:nuclear speck"/>
    <property type="evidence" value="ECO:0007669"/>
    <property type="project" value="TreeGrafter"/>
</dbReference>
<dbReference type="PANTHER" id="PTHR45670">
    <property type="entry name" value="E3 UBIQUITIN-PROTEIN LIGASE TRIP12"/>
    <property type="match status" value="1"/>
</dbReference>
<feature type="compositionally biased region" description="Polar residues" evidence="7">
    <location>
        <begin position="236"/>
        <end position="247"/>
    </location>
</feature>
<feature type="compositionally biased region" description="Polar residues" evidence="7">
    <location>
        <begin position="178"/>
        <end position="199"/>
    </location>
</feature>
<feature type="compositionally biased region" description="Low complexity" evidence="7">
    <location>
        <begin position="1450"/>
        <end position="1466"/>
    </location>
</feature>
<feature type="compositionally biased region" description="Polar residues" evidence="7">
    <location>
        <begin position="281"/>
        <end position="299"/>
    </location>
</feature>
<dbReference type="Gene3D" id="1.25.10.10">
    <property type="entry name" value="Leucine-rich Repeat Variant"/>
    <property type="match status" value="1"/>
</dbReference>
<feature type="compositionally biased region" description="Basic and acidic residues" evidence="7">
    <location>
        <begin position="1050"/>
        <end position="1062"/>
    </location>
</feature>
<feature type="compositionally biased region" description="Low complexity" evidence="7">
    <location>
        <begin position="1422"/>
        <end position="1436"/>
    </location>
</feature>
<evidence type="ECO:0000256" key="1">
    <source>
        <dbReference type="ARBA" id="ARBA00000885"/>
    </source>
</evidence>
<dbReference type="InterPro" id="IPR035983">
    <property type="entry name" value="Hect_E3_ubiquitin_ligase"/>
</dbReference>
<dbReference type="InterPro" id="IPR016024">
    <property type="entry name" value="ARM-type_fold"/>
</dbReference>
<evidence type="ECO:0000313" key="9">
    <source>
        <dbReference type="EMBL" id="KAE8251337.1"/>
    </source>
</evidence>
<feature type="region of interest" description="Disordered" evidence="7">
    <location>
        <begin position="1050"/>
        <end position="1072"/>
    </location>
</feature>
<feature type="compositionally biased region" description="Polar residues" evidence="7">
    <location>
        <begin position="122"/>
        <end position="133"/>
    </location>
</feature>
<dbReference type="InterPro" id="IPR000569">
    <property type="entry name" value="HECT_dom"/>
</dbReference>
<feature type="compositionally biased region" description="Basic and acidic residues" evidence="7">
    <location>
        <begin position="849"/>
        <end position="858"/>
    </location>
</feature>
<evidence type="ECO:0000256" key="4">
    <source>
        <dbReference type="ARBA" id="ARBA00022679"/>
    </source>
</evidence>
<dbReference type="PROSITE" id="PS50237">
    <property type="entry name" value="HECT"/>
    <property type="match status" value="1"/>
</dbReference>
<feature type="region of interest" description="Disordered" evidence="7">
    <location>
        <begin position="436"/>
        <end position="457"/>
    </location>
</feature>
<dbReference type="Gene3D" id="3.90.1750.10">
    <property type="entry name" value="Hect, E3 ligase catalytic domains"/>
    <property type="match status" value="1"/>
</dbReference>
<feature type="compositionally biased region" description="Basic and acidic residues" evidence="7">
    <location>
        <begin position="912"/>
        <end position="929"/>
    </location>
</feature>
<dbReference type="Gene3D" id="3.30.2160.10">
    <property type="entry name" value="Hect, E3 ligase catalytic domain"/>
    <property type="match status" value="1"/>
</dbReference>
<feature type="region of interest" description="Disordered" evidence="7">
    <location>
        <begin position="814"/>
        <end position="929"/>
    </location>
</feature>
<accession>A0A8X7SYM1</accession>
<dbReference type="InterPro" id="IPR045322">
    <property type="entry name" value="HECTD1/TRIP12-like"/>
</dbReference>
<dbReference type="EC" id="2.3.2.26" evidence="3"/>
<evidence type="ECO:0000256" key="2">
    <source>
        <dbReference type="ARBA" id="ARBA00006331"/>
    </source>
</evidence>
<feature type="compositionally biased region" description="Acidic residues" evidence="7">
    <location>
        <begin position="325"/>
        <end position="355"/>
    </location>
</feature>
<evidence type="ECO:0000259" key="8">
    <source>
        <dbReference type="PROSITE" id="PS50237"/>
    </source>
</evidence>
<evidence type="ECO:0000256" key="6">
    <source>
        <dbReference type="PROSITE-ProRule" id="PRU00104"/>
    </source>
</evidence>
<feature type="region of interest" description="Disordered" evidence="7">
    <location>
        <begin position="1422"/>
        <end position="1496"/>
    </location>
</feature>
<name>A0A8X7SYM1_9BASI</name>
<organism evidence="9 10">
    <name type="scientific">Tilletia controversa</name>
    <name type="common">dwarf bunt fungus</name>
    <dbReference type="NCBI Taxonomy" id="13291"/>
    <lineage>
        <taxon>Eukaryota</taxon>
        <taxon>Fungi</taxon>
        <taxon>Dikarya</taxon>
        <taxon>Basidiomycota</taxon>
        <taxon>Ustilaginomycotina</taxon>
        <taxon>Exobasidiomycetes</taxon>
        <taxon>Tilletiales</taxon>
        <taxon>Tilletiaceae</taxon>
        <taxon>Tilletia</taxon>
    </lineage>
</organism>
<comment type="caution">
    <text evidence="9">The sequence shown here is derived from an EMBL/GenBank/DDBJ whole genome shotgun (WGS) entry which is preliminary data.</text>
</comment>
<dbReference type="EMBL" id="LWDE02000221">
    <property type="protein sequence ID" value="KAE8251337.1"/>
    <property type="molecule type" value="Genomic_DNA"/>
</dbReference>
<dbReference type="InterPro" id="IPR057948">
    <property type="entry name" value="TPR_TRIP12_N"/>
</dbReference>
<feature type="compositionally biased region" description="Basic and acidic residues" evidence="7">
    <location>
        <begin position="253"/>
        <end position="280"/>
    </location>
</feature>
<dbReference type="Pfam" id="PF25579">
    <property type="entry name" value="TPR_TRIP12_N"/>
    <property type="match status" value="1"/>
</dbReference>
<dbReference type="Proteomes" id="UP000077684">
    <property type="component" value="Unassembled WGS sequence"/>
</dbReference>
<evidence type="ECO:0000313" key="10">
    <source>
        <dbReference type="Proteomes" id="UP000077684"/>
    </source>
</evidence>
<gene>
    <name evidence="9" type="ORF">A4X06_0g2727</name>
</gene>
<evidence type="ECO:0000256" key="7">
    <source>
        <dbReference type="SAM" id="MobiDB-lite"/>
    </source>
</evidence>
<feature type="region of interest" description="Disordered" evidence="7">
    <location>
        <begin position="1561"/>
        <end position="1596"/>
    </location>
</feature>
<keyword evidence="4" id="KW-0808">Transferase</keyword>
<feature type="compositionally biased region" description="Low complexity" evidence="7">
    <location>
        <begin position="140"/>
        <end position="149"/>
    </location>
</feature>
<feature type="domain" description="HECT" evidence="8">
    <location>
        <begin position="1861"/>
        <end position="2190"/>
    </location>
</feature>
<feature type="compositionally biased region" description="Basic and acidic residues" evidence="7">
    <location>
        <begin position="819"/>
        <end position="829"/>
    </location>
</feature>
<feature type="compositionally biased region" description="Low complexity" evidence="7">
    <location>
        <begin position="94"/>
        <end position="103"/>
    </location>
</feature>
<dbReference type="Gene3D" id="3.30.2410.10">
    <property type="entry name" value="Hect, E3 ligase catalytic domain"/>
    <property type="match status" value="1"/>
</dbReference>
<feature type="compositionally biased region" description="Polar residues" evidence="7">
    <location>
        <begin position="871"/>
        <end position="881"/>
    </location>
</feature>
<dbReference type="GO" id="GO:0061630">
    <property type="term" value="F:ubiquitin protein ligase activity"/>
    <property type="evidence" value="ECO:0007669"/>
    <property type="project" value="UniProtKB-EC"/>
</dbReference>
<feature type="compositionally biased region" description="Low complexity" evidence="7">
    <location>
        <begin position="23"/>
        <end position="77"/>
    </location>
</feature>
<proteinExistence type="inferred from homology"/>
<dbReference type="InterPro" id="IPR011989">
    <property type="entry name" value="ARM-like"/>
</dbReference>
<feature type="active site" description="Glycyl thioester intermediate" evidence="6">
    <location>
        <position position="2157"/>
    </location>
</feature>
<keyword evidence="5 6" id="KW-0833">Ubl conjugation pathway</keyword>
<reference evidence="9" key="2">
    <citation type="journal article" date="2019" name="IMA Fungus">
        <title>Genome sequencing and comparison of five Tilletia species to identify candidate genes for the detection of regulated species infecting wheat.</title>
        <authorList>
            <person name="Nguyen H.D.T."/>
            <person name="Sultana T."/>
            <person name="Kesanakurti P."/>
            <person name="Hambleton S."/>
        </authorList>
    </citation>
    <scope>NUCLEOTIDE SEQUENCE</scope>
    <source>
        <strain evidence="9">DAOMC 236426</strain>
    </source>
</reference>
<evidence type="ECO:0000256" key="3">
    <source>
        <dbReference type="ARBA" id="ARBA00012485"/>
    </source>
</evidence>
<feature type="compositionally biased region" description="Low complexity" evidence="7">
    <location>
        <begin position="200"/>
        <end position="212"/>
    </location>
</feature>
<feature type="region of interest" description="Disordered" evidence="7">
    <location>
        <begin position="1"/>
        <end position="359"/>
    </location>
</feature>
<dbReference type="SMART" id="SM00119">
    <property type="entry name" value="HECTc"/>
    <property type="match status" value="1"/>
</dbReference>
<dbReference type="PANTHER" id="PTHR45670:SF1">
    <property type="entry name" value="E3 UBIQUITIN-PROTEIN LIGASE HECTD1"/>
    <property type="match status" value="1"/>
</dbReference>
<feature type="compositionally biased region" description="Low complexity" evidence="7">
    <location>
        <begin position="839"/>
        <end position="848"/>
    </location>
</feature>
<dbReference type="GO" id="GO:0000209">
    <property type="term" value="P:protein polyubiquitination"/>
    <property type="evidence" value="ECO:0007669"/>
    <property type="project" value="TreeGrafter"/>
</dbReference>
<dbReference type="SUPFAM" id="SSF48371">
    <property type="entry name" value="ARM repeat"/>
    <property type="match status" value="1"/>
</dbReference>
<comment type="similarity">
    <text evidence="2">Belongs to the UPL family. K-HECT subfamily.</text>
</comment>
<feature type="compositionally biased region" description="Low complexity" evidence="7">
    <location>
        <begin position="884"/>
        <end position="910"/>
    </location>
</feature>
<dbReference type="SUPFAM" id="SSF56204">
    <property type="entry name" value="Hect, E3 ligase catalytic domain"/>
    <property type="match status" value="1"/>
</dbReference>
<feature type="compositionally biased region" description="Low complexity" evidence="7">
    <location>
        <begin position="1566"/>
        <end position="1585"/>
    </location>
</feature>
<feature type="compositionally biased region" description="Basic residues" evidence="7">
    <location>
        <begin position="213"/>
        <end position="226"/>
    </location>
</feature>
<dbReference type="GO" id="GO:0043161">
    <property type="term" value="P:proteasome-mediated ubiquitin-dependent protein catabolic process"/>
    <property type="evidence" value="ECO:0007669"/>
    <property type="project" value="TreeGrafter"/>
</dbReference>
<keyword evidence="10" id="KW-1185">Reference proteome</keyword>
<dbReference type="Pfam" id="PF00632">
    <property type="entry name" value="HECT"/>
    <property type="match status" value="1"/>
</dbReference>
<evidence type="ECO:0000256" key="5">
    <source>
        <dbReference type="ARBA" id="ARBA00022786"/>
    </source>
</evidence>
<dbReference type="CDD" id="cd00078">
    <property type="entry name" value="HECTc"/>
    <property type="match status" value="1"/>
</dbReference>
<protein>
    <recommendedName>
        <fullName evidence="3">HECT-type E3 ubiquitin transferase</fullName>
        <ecNumber evidence="3">2.3.2.26</ecNumber>
    </recommendedName>
</protein>
<reference evidence="9" key="1">
    <citation type="submission" date="2016-04" db="EMBL/GenBank/DDBJ databases">
        <authorList>
            <person name="Nguyen H.D."/>
            <person name="Samba Siva P."/>
            <person name="Cullis J."/>
            <person name="Levesque C.A."/>
            <person name="Hambleton S."/>
        </authorList>
    </citation>
    <scope>NUCLEOTIDE SEQUENCE</scope>
    <source>
        <strain evidence="9">DAOMC 236426</strain>
    </source>
</reference>
<feature type="compositionally biased region" description="Low complexity" evidence="7">
    <location>
        <begin position="1474"/>
        <end position="1489"/>
    </location>
</feature>